<comment type="caution">
    <text evidence="2">The sequence shown here is derived from an EMBL/GenBank/DDBJ whole genome shotgun (WGS) entry which is preliminary data.</text>
</comment>
<proteinExistence type="predicted"/>
<organism evidence="2 3">
    <name type="scientific">Marinococcus halophilus</name>
    <dbReference type="NCBI Taxonomy" id="1371"/>
    <lineage>
        <taxon>Bacteria</taxon>
        <taxon>Bacillati</taxon>
        <taxon>Bacillota</taxon>
        <taxon>Bacilli</taxon>
        <taxon>Bacillales</taxon>
        <taxon>Bacillaceae</taxon>
        <taxon>Marinococcus</taxon>
    </lineage>
</organism>
<name>A0A510YAH5_MARHA</name>
<dbReference type="EMBL" id="BJUN01000058">
    <property type="protein sequence ID" value="GEK60360.1"/>
    <property type="molecule type" value="Genomic_DNA"/>
</dbReference>
<dbReference type="SUPFAM" id="SSF46689">
    <property type="entry name" value="Homeodomain-like"/>
    <property type="match status" value="1"/>
</dbReference>
<dbReference type="AlphaFoldDB" id="A0A510YAH5"/>
<dbReference type="RefSeq" id="WP_233133503.1">
    <property type="nucleotide sequence ID" value="NZ_BJUN01000058.1"/>
</dbReference>
<evidence type="ECO:0000256" key="1">
    <source>
        <dbReference type="SAM" id="MobiDB-lite"/>
    </source>
</evidence>
<protein>
    <submittedName>
        <fullName evidence="2">Transposase</fullName>
    </submittedName>
</protein>
<accession>A0A510YAH5</accession>
<reference evidence="2 3" key="1">
    <citation type="submission" date="2019-07" db="EMBL/GenBank/DDBJ databases">
        <title>Whole genome shotgun sequence of Marinococcus halophilus NBRC 102359.</title>
        <authorList>
            <person name="Hosoyama A."/>
            <person name="Uohara A."/>
            <person name="Ohji S."/>
            <person name="Ichikawa N."/>
        </authorList>
    </citation>
    <scope>NUCLEOTIDE SEQUENCE [LARGE SCALE GENOMIC DNA]</scope>
    <source>
        <strain evidence="2 3">NBRC 102359</strain>
    </source>
</reference>
<gene>
    <name evidence="2" type="ORF">MHA01_32650</name>
</gene>
<evidence type="ECO:0000313" key="2">
    <source>
        <dbReference type="EMBL" id="GEK60360.1"/>
    </source>
</evidence>
<feature type="region of interest" description="Disordered" evidence="1">
    <location>
        <begin position="99"/>
        <end position="120"/>
    </location>
</feature>
<sequence length="120" mass="14404">MGESKRRYPAEVKREVLRLKWEEGWSNRSLMDAFGIKNVSQIKQWARWVQNGEEHRLRQPVGKQYTYGKGPQDSEIDRLRQQVEYYEMKEALRGKYQELERRWPRKSSSPSSSSTGKRIR</sequence>
<dbReference type="InterPro" id="IPR009057">
    <property type="entry name" value="Homeodomain-like_sf"/>
</dbReference>
<dbReference type="Proteomes" id="UP000321051">
    <property type="component" value="Unassembled WGS sequence"/>
</dbReference>
<evidence type="ECO:0000313" key="3">
    <source>
        <dbReference type="Proteomes" id="UP000321051"/>
    </source>
</evidence>
<keyword evidence="3" id="KW-1185">Reference proteome</keyword>